<evidence type="ECO:0000256" key="4">
    <source>
        <dbReference type="ARBA" id="ARBA00023015"/>
    </source>
</evidence>
<dbReference type="InterPro" id="IPR051615">
    <property type="entry name" value="Transcr_Regulatory_Elem"/>
</dbReference>
<dbReference type="InterPro" id="IPR036864">
    <property type="entry name" value="Zn2-C6_fun-type_DNA-bd_sf"/>
</dbReference>
<dbReference type="GO" id="GO:0005634">
    <property type="term" value="C:nucleus"/>
    <property type="evidence" value="ECO:0007669"/>
    <property type="project" value="UniProtKB-SubCell"/>
</dbReference>
<keyword evidence="8" id="KW-0472">Membrane</keyword>
<sequence>MSSNEINNNSDVKRRRVARACDGCRRKKIRCDGAQPGSDPPLGHLAIDGKGHTRYIGDSSNLLMLKYTKNITRDQIIVIPREEFFHPKSEKTSKEEEENIRLELPPKEISDKLLEIYWKDMYFYMPIIDKQDLMEKYNRKELNRYQTILLYAILAITLKYNNFGEDPNNTEDEKYFERAKELLKEEFEHATLPIIQAILLLALHQLGKKNSRPWIYIGLAIRLAQDMGIHRDSANWKLDEKEAEIRRRTWWACIIIDSFISATLVKLDEELNEWRDNLPIQFKYDNINRNPSLNNSIIFIHLLYYTTQILLHPTNITHIYYRGVKNMEKIKPAWCYGIFFFYTAISIHVINILSEDERFKEIAKQGLRMTIKCFEPLLSLSNGPTEKYESNIGSKIDLLEIP</sequence>
<feature type="transmembrane region" description="Helical" evidence="8">
    <location>
        <begin position="298"/>
        <end position="321"/>
    </location>
</feature>
<evidence type="ECO:0000256" key="3">
    <source>
        <dbReference type="ARBA" id="ARBA00022833"/>
    </source>
</evidence>
<keyword evidence="2" id="KW-0479">Metal-binding</keyword>
<evidence type="ECO:0000313" key="11">
    <source>
        <dbReference type="Proteomes" id="UP000789706"/>
    </source>
</evidence>
<comment type="caution">
    <text evidence="10">The sequence shown here is derived from an EMBL/GenBank/DDBJ whole genome shotgun (WGS) entry which is preliminary data.</text>
</comment>
<dbReference type="InterPro" id="IPR007219">
    <property type="entry name" value="XnlR_reg_dom"/>
</dbReference>
<feature type="domain" description="Xylanolytic transcriptional activator regulatory" evidence="9">
    <location>
        <begin position="213"/>
        <end position="285"/>
    </location>
</feature>
<dbReference type="GO" id="GO:0006351">
    <property type="term" value="P:DNA-templated transcription"/>
    <property type="evidence" value="ECO:0007669"/>
    <property type="project" value="InterPro"/>
</dbReference>
<evidence type="ECO:0000313" key="10">
    <source>
        <dbReference type="EMBL" id="CAG8527020.1"/>
    </source>
</evidence>
<keyword evidence="8" id="KW-0812">Transmembrane</keyword>
<dbReference type="EMBL" id="CAJVPK010000568">
    <property type="protein sequence ID" value="CAG8527020.1"/>
    <property type="molecule type" value="Genomic_DNA"/>
</dbReference>
<dbReference type="SUPFAM" id="SSF57701">
    <property type="entry name" value="Zn2/Cys6 DNA-binding domain"/>
    <property type="match status" value="1"/>
</dbReference>
<keyword evidence="6" id="KW-0804">Transcription</keyword>
<dbReference type="SMART" id="SM00906">
    <property type="entry name" value="Fungal_trans"/>
    <property type="match status" value="1"/>
</dbReference>
<keyword evidence="7" id="KW-0539">Nucleus</keyword>
<dbReference type="InterPro" id="IPR001138">
    <property type="entry name" value="Zn2Cys6_DnaBD"/>
</dbReference>
<evidence type="ECO:0000256" key="7">
    <source>
        <dbReference type="ARBA" id="ARBA00023242"/>
    </source>
</evidence>
<gene>
    <name evidence="10" type="ORF">DEBURN_LOCUS5952</name>
</gene>
<evidence type="ECO:0000259" key="9">
    <source>
        <dbReference type="SMART" id="SM00906"/>
    </source>
</evidence>
<reference evidence="10" key="1">
    <citation type="submission" date="2021-06" db="EMBL/GenBank/DDBJ databases">
        <authorList>
            <person name="Kallberg Y."/>
            <person name="Tangrot J."/>
            <person name="Rosling A."/>
        </authorList>
    </citation>
    <scope>NUCLEOTIDE SEQUENCE</scope>
    <source>
        <strain evidence="10">AZ414A</strain>
    </source>
</reference>
<organism evidence="10 11">
    <name type="scientific">Diversispora eburnea</name>
    <dbReference type="NCBI Taxonomy" id="1213867"/>
    <lineage>
        <taxon>Eukaryota</taxon>
        <taxon>Fungi</taxon>
        <taxon>Fungi incertae sedis</taxon>
        <taxon>Mucoromycota</taxon>
        <taxon>Glomeromycotina</taxon>
        <taxon>Glomeromycetes</taxon>
        <taxon>Diversisporales</taxon>
        <taxon>Diversisporaceae</taxon>
        <taxon>Diversispora</taxon>
    </lineage>
</organism>
<keyword evidence="4" id="KW-0805">Transcription regulation</keyword>
<name>A0A9N9AE61_9GLOM</name>
<accession>A0A9N9AE61</accession>
<dbReference type="Pfam" id="PF04082">
    <property type="entry name" value="Fungal_trans"/>
    <property type="match status" value="1"/>
</dbReference>
<evidence type="ECO:0000256" key="6">
    <source>
        <dbReference type="ARBA" id="ARBA00023163"/>
    </source>
</evidence>
<dbReference type="OrthoDB" id="39175at2759"/>
<keyword evidence="5" id="KW-0238">DNA-binding</keyword>
<evidence type="ECO:0000256" key="2">
    <source>
        <dbReference type="ARBA" id="ARBA00022723"/>
    </source>
</evidence>
<evidence type="ECO:0000256" key="5">
    <source>
        <dbReference type="ARBA" id="ARBA00023125"/>
    </source>
</evidence>
<dbReference type="AlphaFoldDB" id="A0A9N9AE61"/>
<keyword evidence="11" id="KW-1185">Reference proteome</keyword>
<dbReference type="PANTHER" id="PTHR31313:SF78">
    <property type="entry name" value="TRANSCRIPTION FACTOR DOMAIN-CONTAINING PROTEIN"/>
    <property type="match status" value="1"/>
</dbReference>
<comment type="subcellular location">
    <subcellularLocation>
        <location evidence="1">Nucleus</location>
    </subcellularLocation>
</comment>
<dbReference type="GO" id="GO:0000981">
    <property type="term" value="F:DNA-binding transcription factor activity, RNA polymerase II-specific"/>
    <property type="evidence" value="ECO:0007669"/>
    <property type="project" value="InterPro"/>
</dbReference>
<proteinExistence type="predicted"/>
<feature type="transmembrane region" description="Helical" evidence="8">
    <location>
        <begin position="333"/>
        <end position="353"/>
    </location>
</feature>
<dbReference type="Proteomes" id="UP000789706">
    <property type="component" value="Unassembled WGS sequence"/>
</dbReference>
<keyword evidence="3" id="KW-0862">Zinc</keyword>
<protein>
    <submittedName>
        <fullName evidence="10">237_t:CDS:1</fullName>
    </submittedName>
</protein>
<dbReference type="CDD" id="cd12148">
    <property type="entry name" value="fungal_TF_MHR"/>
    <property type="match status" value="1"/>
</dbReference>
<dbReference type="Pfam" id="PF00172">
    <property type="entry name" value="Zn_clus"/>
    <property type="match status" value="1"/>
</dbReference>
<dbReference type="Gene3D" id="4.10.240.10">
    <property type="entry name" value="Zn(2)-C6 fungal-type DNA-binding domain"/>
    <property type="match status" value="1"/>
</dbReference>
<evidence type="ECO:0000256" key="1">
    <source>
        <dbReference type="ARBA" id="ARBA00004123"/>
    </source>
</evidence>
<dbReference type="GO" id="GO:0008270">
    <property type="term" value="F:zinc ion binding"/>
    <property type="evidence" value="ECO:0007669"/>
    <property type="project" value="InterPro"/>
</dbReference>
<keyword evidence="8" id="KW-1133">Transmembrane helix</keyword>
<dbReference type="CDD" id="cd00067">
    <property type="entry name" value="GAL4"/>
    <property type="match status" value="1"/>
</dbReference>
<dbReference type="PANTHER" id="PTHR31313">
    <property type="entry name" value="TY1 ENHANCER ACTIVATOR"/>
    <property type="match status" value="1"/>
</dbReference>
<dbReference type="GO" id="GO:0003677">
    <property type="term" value="F:DNA binding"/>
    <property type="evidence" value="ECO:0007669"/>
    <property type="project" value="UniProtKB-KW"/>
</dbReference>
<evidence type="ECO:0000256" key="8">
    <source>
        <dbReference type="SAM" id="Phobius"/>
    </source>
</evidence>
<feature type="non-terminal residue" evidence="10">
    <location>
        <position position="1"/>
    </location>
</feature>